<sequence>MASGSCCHEECEIEEQKNFVCDDVLFDVFKFCGPFVLGLKVALLSDRFDFLVDAHFNSNEWALGRLEICRANDCNGAEIVKFIGSKVERQLPIQQEPLPDKVIGFQRREISYIDRTVIDFLQNNRRLFDSKGTILSIQTRITQNRSWEIIRENIWPLIKDNICGIFLGSSELDHFRCFSPTILRICAKLRALLLVMQWSNGCTRPAGMDFRKCCDTAK</sequence>
<organism evidence="1 2">
    <name type="scientific">Globodera rostochiensis</name>
    <name type="common">Golden nematode worm</name>
    <name type="synonym">Heterodera rostochiensis</name>
    <dbReference type="NCBI Taxonomy" id="31243"/>
    <lineage>
        <taxon>Eukaryota</taxon>
        <taxon>Metazoa</taxon>
        <taxon>Ecdysozoa</taxon>
        <taxon>Nematoda</taxon>
        <taxon>Chromadorea</taxon>
        <taxon>Rhabditida</taxon>
        <taxon>Tylenchina</taxon>
        <taxon>Tylenchomorpha</taxon>
        <taxon>Tylenchoidea</taxon>
        <taxon>Heteroderidae</taxon>
        <taxon>Heteroderinae</taxon>
        <taxon>Globodera</taxon>
    </lineage>
</organism>
<dbReference type="WBParaSite" id="Gr19_v10_g11480.t1">
    <property type="protein sequence ID" value="Gr19_v10_g11480.t1"/>
    <property type="gene ID" value="Gr19_v10_g11480"/>
</dbReference>
<evidence type="ECO:0000313" key="1">
    <source>
        <dbReference type="Proteomes" id="UP000887572"/>
    </source>
</evidence>
<protein>
    <submittedName>
        <fullName evidence="2">Uncharacterized protein</fullName>
    </submittedName>
</protein>
<accession>A0A914GV67</accession>
<evidence type="ECO:0000313" key="2">
    <source>
        <dbReference type="WBParaSite" id="Gr19_v10_g11480.t1"/>
    </source>
</evidence>
<dbReference type="Proteomes" id="UP000887572">
    <property type="component" value="Unplaced"/>
</dbReference>
<dbReference type="AlphaFoldDB" id="A0A914GV67"/>
<reference evidence="2" key="1">
    <citation type="submission" date="2022-11" db="UniProtKB">
        <authorList>
            <consortium name="WormBaseParasite"/>
        </authorList>
    </citation>
    <scope>IDENTIFICATION</scope>
</reference>
<keyword evidence="1" id="KW-1185">Reference proteome</keyword>
<proteinExistence type="predicted"/>
<name>A0A914GV67_GLORO</name>